<evidence type="ECO:0000313" key="1">
    <source>
        <dbReference type="EMBL" id="MBM7571256.1"/>
    </source>
</evidence>
<proteinExistence type="predicted"/>
<name>A0ABS2MZE7_9BACI</name>
<dbReference type="EMBL" id="JAFBDR010000008">
    <property type="protein sequence ID" value="MBM7571256.1"/>
    <property type="molecule type" value="Genomic_DNA"/>
</dbReference>
<sequence length="33" mass="3710">MGNDAASFFFHFTDFFEKAMKGLSFSSSLEISL</sequence>
<organism evidence="1 2">
    <name type="scientific">Aquibacillus albus</name>
    <dbReference type="NCBI Taxonomy" id="1168171"/>
    <lineage>
        <taxon>Bacteria</taxon>
        <taxon>Bacillati</taxon>
        <taxon>Bacillota</taxon>
        <taxon>Bacilli</taxon>
        <taxon>Bacillales</taxon>
        <taxon>Bacillaceae</taxon>
        <taxon>Aquibacillus</taxon>
    </lineage>
</organism>
<gene>
    <name evidence="1" type="ORF">JOC48_001752</name>
</gene>
<evidence type="ECO:0000313" key="2">
    <source>
        <dbReference type="Proteomes" id="UP001296943"/>
    </source>
</evidence>
<keyword evidence="2" id="KW-1185">Reference proteome</keyword>
<reference evidence="1 2" key="1">
    <citation type="submission" date="2021-01" db="EMBL/GenBank/DDBJ databases">
        <title>Genomic Encyclopedia of Type Strains, Phase IV (KMG-IV): sequencing the most valuable type-strain genomes for metagenomic binning, comparative biology and taxonomic classification.</title>
        <authorList>
            <person name="Goeker M."/>
        </authorList>
    </citation>
    <scope>NUCLEOTIDE SEQUENCE [LARGE SCALE GENOMIC DNA]</scope>
    <source>
        <strain evidence="1 2">DSM 23711</strain>
    </source>
</reference>
<comment type="caution">
    <text evidence="1">The sequence shown here is derived from an EMBL/GenBank/DDBJ whole genome shotgun (WGS) entry which is preliminary data.</text>
</comment>
<dbReference type="Proteomes" id="UP001296943">
    <property type="component" value="Unassembled WGS sequence"/>
</dbReference>
<accession>A0ABS2MZE7</accession>
<protein>
    <submittedName>
        <fullName evidence="1">Uncharacterized protein</fullName>
    </submittedName>
</protein>